<evidence type="ECO:0000313" key="3">
    <source>
        <dbReference type="Proteomes" id="UP000183986"/>
    </source>
</evidence>
<dbReference type="EMBL" id="MPKY01000001">
    <property type="protein sequence ID" value="OJT01204.1"/>
    <property type="molecule type" value="Genomic_DNA"/>
</dbReference>
<sequence length="108" mass="12347">MPKSHMQHQREIDRASDIELDMERIEQEAREALSAMNKHMNMSGFDVLEAAYDLGSDELELAFSMLDRDPLEAVRILKEVRAKAVNDVIGRMDIRAMAEEEINRSEAA</sequence>
<keyword evidence="3" id="KW-1185">Reference proteome</keyword>
<keyword evidence="1" id="KW-0175">Coiled coil</keyword>
<dbReference type="OrthoDB" id="9969755at2"/>
<dbReference type="Proteomes" id="UP000183986">
    <property type="component" value="Unassembled WGS sequence"/>
</dbReference>
<organism evidence="2 3">
    <name type="scientific">Marinobacter nauticus</name>
    <name type="common">Marinobacter hydrocarbonoclasticus</name>
    <name type="synonym">Marinobacter aquaeolei</name>
    <dbReference type="NCBI Taxonomy" id="2743"/>
    <lineage>
        <taxon>Bacteria</taxon>
        <taxon>Pseudomonadati</taxon>
        <taxon>Pseudomonadota</taxon>
        <taxon>Gammaproteobacteria</taxon>
        <taxon>Pseudomonadales</taxon>
        <taxon>Marinobacteraceae</taxon>
        <taxon>Marinobacter</taxon>
    </lineage>
</organism>
<gene>
    <name evidence="2" type="ORF">BEE62_14730</name>
</gene>
<name>A0A1M2V0U2_MARNT</name>
<reference evidence="2" key="1">
    <citation type="submission" date="2016-11" db="EMBL/GenBank/DDBJ databases">
        <title>Draft Genome Sequence of Marinobacter hydrocarbonoclasticus strain STW2, a polyaromatic aromatic hydrocarbon degrading and denitrifying bacterium from rhizosphere of Seagrass Enhalus acodoides.</title>
        <authorList>
            <person name="Ling J."/>
            <person name="Dong J."/>
        </authorList>
    </citation>
    <scope>NUCLEOTIDE SEQUENCE [LARGE SCALE GENOMIC DNA]</scope>
    <source>
        <strain evidence="2">STW2</strain>
    </source>
</reference>
<accession>A0A1M2V0U2</accession>
<dbReference type="RefSeq" id="WP_072677969.1">
    <property type="nucleotide sequence ID" value="NZ_MPKY01000001.1"/>
</dbReference>
<feature type="coiled-coil region" evidence="1">
    <location>
        <begin position="8"/>
        <end position="42"/>
    </location>
</feature>
<proteinExistence type="predicted"/>
<comment type="caution">
    <text evidence="2">The sequence shown here is derived from an EMBL/GenBank/DDBJ whole genome shotgun (WGS) entry which is preliminary data.</text>
</comment>
<evidence type="ECO:0000313" key="2">
    <source>
        <dbReference type="EMBL" id="OJT01204.1"/>
    </source>
</evidence>
<evidence type="ECO:0000256" key="1">
    <source>
        <dbReference type="SAM" id="Coils"/>
    </source>
</evidence>
<dbReference type="AlphaFoldDB" id="A0A1M2V0U2"/>
<protein>
    <submittedName>
        <fullName evidence="2">Uncharacterized protein</fullName>
    </submittedName>
</protein>